<accession>A0ABP8MFK0</accession>
<evidence type="ECO:0000313" key="1">
    <source>
        <dbReference type="EMBL" id="GAA4448632.1"/>
    </source>
</evidence>
<dbReference type="Proteomes" id="UP001501175">
    <property type="component" value="Unassembled WGS sequence"/>
</dbReference>
<sequence length="80" mass="8478">MVIALMIIGKLTGGQSLTMGLSTQMESVIALKSAAACKPSLFSNRGFIPHSNRHSCQRADAHKQTLVGKGIRLVLGDVKS</sequence>
<name>A0ABP8MFK0_9BACT</name>
<protein>
    <submittedName>
        <fullName evidence="1">Uncharacterized protein</fullName>
    </submittedName>
</protein>
<evidence type="ECO:0000313" key="2">
    <source>
        <dbReference type="Proteomes" id="UP001501175"/>
    </source>
</evidence>
<organism evidence="1 2">
    <name type="scientific">Nibrella saemangeumensis</name>
    <dbReference type="NCBI Taxonomy" id="1084526"/>
    <lineage>
        <taxon>Bacteria</taxon>
        <taxon>Pseudomonadati</taxon>
        <taxon>Bacteroidota</taxon>
        <taxon>Cytophagia</taxon>
        <taxon>Cytophagales</taxon>
        <taxon>Spirosomataceae</taxon>
        <taxon>Nibrella</taxon>
    </lineage>
</organism>
<dbReference type="EMBL" id="BAABHD010000005">
    <property type="protein sequence ID" value="GAA4448632.1"/>
    <property type="molecule type" value="Genomic_DNA"/>
</dbReference>
<gene>
    <name evidence="1" type="ORF">GCM10023189_06780</name>
</gene>
<comment type="caution">
    <text evidence="1">The sequence shown here is derived from an EMBL/GenBank/DDBJ whole genome shotgun (WGS) entry which is preliminary data.</text>
</comment>
<proteinExistence type="predicted"/>
<keyword evidence="2" id="KW-1185">Reference proteome</keyword>
<reference evidence="2" key="1">
    <citation type="journal article" date="2019" name="Int. J. Syst. Evol. Microbiol.">
        <title>The Global Catalogue of Microorganisms (GCM) 10K type strain sequencing project: providing services to taxonomists for standard genome sequencing and annotation.</title>
        <authorList>
            <consortium name="The Broad Institute Genomics Platform"/>
            <consortium name="The Broad Institute Genome Sequencing Center for Infectious Disease"/>
            <person name="Wu L."/>
            <person name="Ma J."/>
        </authorList>
    </citation>
    <scope>NUCLEOTIDE SEQUENCE [LARGE SCALE GENOMIC DNA]</scope>
    <source>
        <strain evidence="2">JCM 17927</strain>
    </source>
</reference>